<protein>
    <submittedName>
        <fullName evidence="1">Uncharacterized protein</fullName>
    </submittedName>
</protein>
<comment type="caution">
    <text evidence="1">The sequence shown here is derived from an EMBL/GenBank/DDBJ whole genome shotgun (WGS) entry which is preliminary data.</text>
</comment>
<dbReference type="EMBL" id="JARBHB010000003">
    <property type="protein sequence ID" value="KAJ8891210.1"/>
    <property type="molecule type" value="Genomic_DNA"/>
</dbReference>
<proteinExistence type="predicted"/>
<gene>
    <name evidence="1" type="ORF">PR048_010725</name>
</gene>
<keyword evidence="2" id="KW-1185">Reference proteome</keyword>
<sequence length="165" mass="19259">MDQAVVSDRQISNTKREQKPSIWELLLEKGNLIHSDGDEVISHLEKLVAEQKEKILTIENAPKCCREEITDKKEIQSYLKKKLAEQFEHSANEKMLFAEEKLSKVFFTKTQCDVILRDNKKRYFGKRGYMLLHNEIYFPLPAAPSTLHHLATHINMRQGILGEMY</sequence>
<organism evidence="1 2">
    <name type="scientific">Dryococelus australis</name>
    <dbReference type="NCBI Taxonomy" id="614101"/>
    <lineage>
        <taxon>Eukaryota</taxon>
        <taxon>Metazoa</taxon>
        <taxon>Ecdysozoa</taxon>
        <taxon>Arthropoda</taxon>
        <taxon>Hexapoda</taxon>
        <taxon>Insecta</taxon>
        <taxon>Pterygota</taxon>
        <taxon>Neoptera</taxon>
        <taxon>Polyneoptera</taxon>
        <taxon>Phasmatodea</taxon>
        <taxon>Verophasmatodea</taxon>
        <taxon>Anareolatae</taxon>
        <taxon>Phasmatidae</taxon>
        <taxon>Eurycanthinae</taxon>
        <taxon>Dryococelus</taxon>
    </lineage>
</organism>
<evidence type="ECO:0000313" key="1">
    <source>
        <dbReference type="EMBL" id="KAJ8891210.1"/>
    </source>
</evidence>
<dbReference type="Proteomes" id="UP001159363">
    <property type="component" value="Chromosome 3"/>
</dbReference>
<name>A0ABQ9I3H8_9NEOP</name>
<reference evidence="1 2" key="1">
    <citation type="submission" date="2023-02" db="EMBL/GenBank/DDBJ databases">
        <title>LHISI_Scaffold_Assembly.</title>
        <authorList>
            <person name="Stuart O.P."/>
            <person name="Cleave R."/>
            <person name="Magrath M.J.L."/>
            <person name="Mikheyev A.S."/>
        </authorList>
    </citation>
    <scope>NUCLEOTIDE SEQUENCE [LARGE SCALE GENOMIC DNA]</scope>
    <source>
        <strain evidence="1">Daus_M_001</strain>
        <tissue evidence="1">Leg muscle</tissue>
    </source>
</reference>
<accession>A0ABQ9I3H8</accession>
<evidence type="ECO:0000313" key="2">
    <source>
        <dbReference type="Proteomes" id="UP001159363"/>
    </source>
</evidence>